<keyword evidence="11" id="KW-0997">Cell inner membrane</keyword>
<dbReference type="Pfam" id="PF00999">
    <property type="entry name" value="Na_H_Exchanger"/>
    <property type="match status" value="1"/>
</dbReference>
<feature type="transmembrane region" description="Helical" evidence="11">
    <location>
        <begin position="182"/>
        <end position="203"/>
    </location>
</feature>
<keyword evidence="6 11" id="KW-1133">Transmembrane helix</keyword>
<keyword evidence="5 11" id="KW-0812">Transmembrane</keyword>
<keyword evidence="14" id="KW-1185">Reference proteome</keyword>
<reference evidence="13 14" key="1">
    <citation type="journal article" date="2008" name="J. Bacteriol.">
        <title>Insights into plant cell wall degradation from the genome sequence of the soil bacterium Cellvibrio japonicus.</title>
        <authorList>
            <person name="Deboy R.T."/>
            <person name="Mongodin E.F."/>
            <person name="Fouts D.E."/>
            <person name="Tailford L.E."/>
            <person name="Khouri H."/>
            <person name="Emerson J.B."/>
            <person name="Mohamoud Y."/>
            <person name="Watkins K."/>
            <person name="Henrissat B."/>
            <person name="Gilbert H.J."/>
            <person name="Nelson K.E."/>
        </authorList>
    </citation>
    <scope>NUCLEOTIDE SEQUENCE [LARGE SCALE GENOMIC DNA]</scope>
    <source>
        <strain evidence="13 14">Ueda107</strain>
    </source>
</reference>
<keyword evidence="7 11" id="KW-0915">Sodium</keyword>
<evidence type="ECO:0000256" key="4">
    <source>
        <dbReference type="ARBA" id="ARBA00022475"/>
    </source>
</evidence>
<feature type="transmembrane region" description="Helical" evidence="11">
    <location>
        <begin position="391"/>
        <end position="414"/>
    </location>
</feature>
<evidence type="ECO:0000256" key="3">
    <source>
        <dbReference type="ARBA" id="ARBA00022449"/>
    </source>
</evidence>
<feature type="transmembrane region" description="Helical" evidence="11">
    <location>
        <begin position="354"/>
        <end position="379"/>
    </location>
</feature>
<dbReference type="eggNOG" id="COG0025">
    <property type="taxonomic scope" value="Bacteria"/>
</dbReference>
<evidence type="ECO:0000256" key="6">
    <source>
        <dbReference type="ARBA" id="ARBA00022989"/>
    </source>
</evidence>
<keyword evidence="8 11" id="KW-0406">Ion transport</keyword>
<dbReference type="GO" id="GO:0015385">
    <property type="term" value="F:sodium:proton antiporter activity"/>
    <property type="evidence" value="ECO:0007669"/>
    <property type="project" value="InterPro"/>
</dbReference>
<keyword evidence="9 11" id="KW-0472">Membrane</keyword>
<comment type="subcellular location">
    <subcellularLocation>
        <location evidence="11">Cell inner membrane</location>
        <topology evidence="11">Multi-pass membrane protein</topology>
    </subcellularLocation>
    <subcellularLocation>
        <location evidence="1">Cell membrane</location>
        <topology evidence="1">Multi-pass membrane protein</topology>
    </subcellularLocation>
</comment>
<feature type="transmembrane region" description="Helical" evidence="11">
    <location>
        <begin position="31"/>
        <end position="48"/>
    </location>
</feature>
<feature type="domain" description="Cation/H+ exchanger transmembrane" evidence="12">
    <location>
        <begin position="13"/>
        <end position="415"/>
    </location>
</feature>
<dbReference type="AlphaFoldDB" id="B3PDQ4"/>
<evidence type="ECO:0000313" key="14">
    <source>
        <dbReference type="Proteomes" id="UP000001036"/>
    </source>
</evidence>
<evidence type="ECO:0000256" key="9">
    <source>
        <dbReference type="ARBA" id="ARBA00023136"/>
    </source>
</evidence>
<dbReference type="InterPro" id="IPR004705">
    <property type="entry name" value="Cation/H_exchanger_CPA1_bac"/>
</dbReference>
<feature type="transmembrane region" description="Helical" evidence="11">
    <location>
        <begin position="313"/>
        <end position="334"/>
    </location>
</feature>
<dbReference type="InterPro" id="IPR006153">
    <property type="entry name" value="Cation/H_exchanger_TM"/>
</dbReference>
<feature type="transmembrane region" description="Helical" evidence="11">
    <location>
        <begin position="112"/>
        <end position="134"/>
    </location>
</feature>
<protein>
    <submittedName>
        <fullName evidence="13">Na+/H+ antiporter</fullName>
    </submittedName>
</protein>
<dbReference type="InterPro" id="IPR018422">
    <property type="entry name" value="Cation/H_exchanger_CPA1"/>
</dbReference>
<feature type="transmembrane region" description="Helical" evidence="11">
    <location>
        <begin position="83"/>
        <end position="106"/>
    </location>
</feature>
<comment type="function">
    <text evidence="11">Na(+)/H(+) antiporter that extrudes sodium in exchange for external protons.</text>
</comment>
<keyword evidence="4" id="KW-1003">Cell membrane</keyword>
<comment type="similarity">
    <text evidence="11">Belongs to the monovalent cation:proton antiporter 1 (CPA1) transporter (TC 2.A.36) family.</text>
</comment>
<evidence type="ECO:0000259" key="12">
    <source>
        <dbReference type="Pfam" id="PF00999"/>
    </source>
</evidence>
<proteinExistence type="inferred from homology"/>
<dbReference type="GO" id="GO:0005886">
    <property type="term" value="C:plasma membrane"/>
    <property type="evidence" value="ECO:0007669"/>
    <property type="project" value="UniProtKB-SubCell"/>
</dbReference>
<dbReference type="PANTHER" id="PTHR10110:SF86">
    <property type="entry name" value="SODIUM_HYDROGEN EXCHANGER 7"/>
    <property type="match status" value="1"/>
</dbReference>
<keyword evidence="3 11" id="KW-0050">Antiport</keyword>
<dbReference type="OrthoDB" id="9809206at2"/>
<feature type="transmembrane region" description="Helical" evidence="11">
    <location>
        <begin position="215"/>
        <end position="232"/>
    </location>
</feature>
<dbReference type="Gene3D" id="6.10.140.1330">
    <property type="match status" value="1"/>
</dbReference>
<feature type="transmembrane region" description="Helical" evidence="11">
    <location>
        <begin position="238"/>
        <end position="256"/>
    </location>
</feature>
<dbReference type="GO" id="GO:0051453">
    <property type="term" value="P:regulation of intracellular pH"/>
    <property type="evidence" value="ECO:0007669"/>
    <property type="project" value="TreeGrafter"/>
</dbReference>
<organism evidence="13 14">
    <name type="scientific">Cellvibrio japonicus (strain Ueda107)</name>
    <name type="common">Pseudomonas fluorescens subsp. cellulosa</name>
    <dbReference type="NCBI Taxonomy" id="498211"/>
    <lineage>
        <taxon>Bacteria</taxon>
        <taxon>Pseudomonadati</taxon>
        <taxon>Pseudomonadota</taxon>
        <taxon>Gammaproteobacteria</taxon>
        <taxon>Cellvibrionales</taxon>
        <taxon>Cellvibrionaceae</taxon>
        <taxon>Cellvibrio</taxon>
    </lineage>
</organism>
<dbReference type="GO" id="GO:0015386">
    <property type="term" value="F:potassium:proton antiporter activity"/>
    <property type="evidence" value="ECO:0007669"/>
    <property type="project" value="TreeGrafter"/>
</dbReference>
<dbReference type="HOGENOM" id="CLU_005912_6_3_6"/>
<dbReference type="STRING" id="498211.CJA_1514"/>
<dbReference type="EMBL" id="CP000934">
    <property type="protein sequence ID" value="ACE85040.1"/>
    <property type="molecule type" value="Genomic_DNA"/>
</dbReference>
<evidence type="ECO:0000313" key="13">
    <source>
        <dbReference type="EMBL" id="ACE85040.1"/>
    </source>
</evidence>
<feature type="transmembrane region" description="Helical" evidence="11">
    <location>
        <begin position="54"/>
        <end position="71"/>
    </location>
</feature>
<dbReference type="Proteomes" id="UP000001036">
    <property type="component" value="Chromosome"/>
</dbReference>
<gene>
    <name evidence="13" type="ordered locus">CJA_1514</name>
</gene>
<name>B3PDQ4_CELJU</name>
<dbReference type="NCBIfam" id="TIGR00831">
    <property type="entry name" value="a_cpa1"/>
    <property type="match status" value="1"/>
</dbReference>
<evidence type="ECO:0000256" key="5">
    <source>
        <dbReference type="ARBA" id="ARBA00022692"/>
    </source>
</evidence>
<dbReference type="GO" id="GO:0098719">
    <property type="term" value="P:sodium ion import across plasma membrane"/>
    <property type="evidence" value="ECO:0007669"/>
    <property type="project" value="TreeGrafter"/>
</dbReference>
<keyword evidence="10 11" id="KW-0739">Sodium transport</keyword>
<dbReference type="RefSeq" id="WP_012487144.1">
    <property type="nucleotide sequence ID" value="NC_010995.1"/>
</dbReference>
<accession>B3PDQ4</accession>
<keyword evidence="2 11" id="KW-0813">Transport</keyword>
<evidence type="ECO:0000256" key="7">
    <source>
        <dbReference type="ARBA" id="ARBA00023053"/>
    </source>
</evidence>
<evidence type="ECO:0000256" key="8">
    <source>
        <dbReference type="ARBA" id="ARBA00023065"/>
    </source>
</evidence>
<feature type="transmembrane region" description="Helical" evidence="11">
    <location>
        <begin position="6"/>
        <end position="24"/>
    </location>
</feature>
<sequence>MHTVTIVLVLLFAVVMSTFMVRLLPLKIPLPLLQIALGAGLSWLGFQVRFDSHLFLLLFIPPLLFLDGWRIPKGAFFRDWKTIISLATGLVVFTVIGLGYFIHWLIPAIPLAVAFALAAILSPTDPVAVSAIAANSPIHTRLMHILEGESLLNDASGLVCFSFAVTAMMTGSFAAGDAVLEFFIVAGGGICTGMAIVWIIGLLNRRLIQRTGEEPAIQILISLLIPFAAYLTAEHFGLSGILAAVVAGIAMHYHELSGPVLATTRMQRTSVWDTVQTALNGIIFILLGEQLPGMLASLPDIVQRNGITHTGYLPLYILVITLGLGVLRYLWVWISVRTTHFSSNFSPTAELENLYLLIMAAAGVRGAITLAGILTLPLLLLDGSAFPARDLAISIAMGVIMLSLLIASIALPMLTRHLPPDTCEHQTSHIESARLEITNAAIRRLETLSAVSGDDHNQQAIRAAAVSHLLDIYRRRLQHGDPDENTREKYRQVALLEYQLHIEALRAERDELYRLRLSGSLDDEAHRKLVREIDLMEASLSLRRI</sequence>
<dbReference type="KEGG" id="cja:CJA_1514"/>
<evidence type="ECO:0000256" key="10">
    <source>
        <dbReference type="ARBA" id="ARBA00023201"/>
    </source>
</evidence>
<evidence type="ECO:0000256" key="1">
    <source>
        <dbReference type="ARBA" id="ARBA00004651"/>
    </source>
</evidence>
<dbReference type="PANTHER" id="PTHR10110">
    <property type="entry name" value="SODIUM/HYDROGEN EXCHANGER"/>
    <property type="match status" value="1"/>
</dbReference>
<evidence type="ECO:0000256" key="2">
    <source>
        <dbReference type="ARBA" id="ARBA00022448"/>
    </source>
</evidence>
<evidence type="ECO:0000256" key="11">
    <source>
        <dbReference type="RuleBase" id="RU366002"/>
    </source>
</evidence>